<dbReference type="AlphaFoldDB" id="A0A3P9D9U1"/>
<organism evidence="3 4">
    <name type="scientific">Maylandia zebra</name>
    <name type="common">zebra mbuna</name>
    <dbReference type="NCBI Taxonomy" id="106582"/>
    <lineage>
        <taxon>Eukaryota</taxon>
        <taxon>Metazoa</taxon>
        <taxon>Chordata</taxon>
        <taxon>Craniata</taxon>
        <taxon>Vertebrata</taxon>
        <taxon>Euteleostomi</taxon>
        <taxon>Actinopterygii</taxon>
        <taxon>Neopterygii</taxon>
        <taxon>Teleostei</taxon>
        <taxon>Neoteleostei</taxon>
        <taxon>Acanthomorphata</taxon>
        <taxon>Ovalentaria</taxon>
        <taxon>Cichlomorphae</taxon>
        <taxon>Cichliformes</taxon>
        <taxon>Cichlidae</taxon>
        <taxon>African cichlids</taxon>
        <taxon>Pseudocrenilabrinae</taxon>
        <taxon>Haplochromini</taxon>
        <taxon>Maylandia</taxon>
        <taxon>Maylandia zebra complex</taxon>
    </lineage>
</organism>
<dbReference type="GO" id="GO:0016020">
    <property type="term" value="C:membrane"/>
    <property type="evidence" value="ECO:0007669"/>
    <property type="project" value="UniProtKB-SubCell"/>
</dbReference>
<reference evidence="3 4" key="1">
    <citation type="journal article" date="2014" name="Nature">
        <title>The genomic substrate for adaptive radiation in African cichlid fish.</title>
        <authorList>
            <person name="Brawand D."/>
            <person name="Wagner C.E."/>
            <person name="Li Y.I."/>
            <person name="Malinsky M."/>
            <person name="Keller I."/>
            <person name="Fan S."/>
            <person name="Simakov O."/>
            <person name="Ng A.Y."/>
            <person name="Lim Z.W."/>
            <person name="Bezault E."/>
            <person name="Turner-Maier J."/>
            <person name="Johnson J."/>
            <person name="Alcazar R."/>
            <person name="Noh H.J."/>
            <person name="Russell P."/>
            <person name="Aken B."/>
            <person name="Alfoldi J."/>
            <person name="Amemiya C."/>
            <person name="Azzouzi N."/>
            <person name="Baroiller J.F."/>
            <person name="Barloy-Hubler F."/>
            <person name="Berlin A."/>
            <person name="Bloomquist R."/>
            <person name="Carleton K.L."/>
            <person name="Conte M.A."/>
            <person name="D'Cotta H."/>
            <person name="Eshel O."/>
            <person name="Gaffney L."/>
            <person name="Galibert F."/>
            <person name="Gante H.F."/>
            <person name="Gnerre S."/>
            <person name="Greuter L."/>
            <person name="Guyon R."/>
            <person name="Haddad N.S."/>
            <person name="Haerty W."/>
            <person name="Harris R.M."/>
            <person name="Hofmann H.A."/>
            <person name="Hourlier T."/>
            <person name="Hulata G."/>
            <person name="Jaffe D.B."/>
            <person name="Lara M."/>
            <person name="Lee A.P."/>
            <person name="MacCallum I."/>
            <person name="Mwaiko S."/>
            <person name="Nikaido M."/>
            <person name="Nishihara H."/>
            <person name="Ozouf-Costaz C."/>
            <person name="Penman D.J."/>
            <person name="Przybylski D."/>
            <person name="Rakotomanga M."/>
            <person name="Renn S.C.P."/>
            <person name="Ribeiro F.J."/>
            <person name="Ron M."/>
            <person name="Salzburger W."/>
            <person name="Sanchez-Pulido L."/>
            <person name="Santos M.E."/>
            <person name="Searle S."/>
            <person name="Sharpe T."/>
            <person name="Swofford R."/>
            <person name="Tan F.J."/>
            <person name="Williams L."/>
            <person name="Young S."/>
            <person name="Yin S."/>
            <person name="Okada N."/>
            <person name="Kocher T.D."/>
            <person name="Miska E.A."/>
            <person name="Lander E.S."/>
            <person name="Venkatesh B."/>
            <person name="Fernald R.D."/>
            <person name="Meyer A."/>
            <person name="Ponting C.P."/>
            <person name="Streelman J.T."/>
            <person name="Lindblad-Toh K."/>
            <person name="Seehausen O."/>
            <person name="Di Palma F."/>
        </authorList>
    </citation>
    <scope>NUCLEOTIDE SEQUENCE</scope>
</reference>
<dbReference type="SUPFAM" id="SSF48726">
    <property type="entry name" value="Immunoglobulin"/>
    <property type="match status" value="2"/>
</dbReference>
<evidence type="ECO:0000313" key="3">
    <source>
        <dbReference type="Ensembl" id="ENSMZEP00005031470.1"/>
    </source>
</evidence>
<dbReference type="GeneTree" id="ENSGT00940000165615"/>
<dbReference type="PANTHER" id="PTHR44991">
    <property type="entry name" value="IMMUNOGLOBULIN SUPERFAMILY MEMBER 5"/>
    <property type="match status" value="1"/>
</dbReference>
<keyword evidence="1" id="KW-1015">Disulfide bond</keyword>
<dbReference type="STRING" id="106582.ENSMZEP00005031470"/>
<evidence type="ECO:0000256" key="1">
    <source>
        <dbReference type="ARBA" id="ARBA00023157"/>
    </source>
</evidence>
<dbReference type="InterPro" id="IPR013162">
    <property type="entry name" value="CD80_C2-set"/>
</dbReference>
<keyword evidence="4" id="KW-1185">Reference proteome</keyword>
<dbReference type="CDD" id="cd00096">
    <property type="entry name" value="Ig"/>
    <property type="match status" value="1"/>
</dbReference>
<proteinExistence type="predicted"/>
<accession>A0A3P9D9U1</accession>
<dbReference type="Gene3D" id="2.60.40.10">
    <property type="entry name" value="Immunoglobulins"/>
    <property type="match status" value="2"/>
</dbReference>
<protein>
    <recommendedName>
        <fullName evidence="2">Ig-like domain-containing protein</fullName>
    </recommendedName>
</protein>
<reference evidence="3" key="2">
    <citation type="submission" date="2025-08" db="UniProtKB">
        <authorList>
            <consortium name="Ensembl"/>
        </authorList>
    </citation>
    <scope>IDENTIFICATION</scope>
</reference>
<dbReference type="PROSITE" id="PS50835">
    <property type="entry name" value="IG_LIKE"/>
    <property type="match status" value="1"/>
</dbReference>
<name>A0A3P9D9U1_9CICH</name>
<dbReference type="Ensembl" id="ENSMZET00005032492.1">
    <property type="protein sequence ID" value="ENSMZEP00005031470.1"/>
    <property type="gene ID" value="ENSMZEG00005023461.1"/>
</dbReference>
<dbReference type="InterPro" id="IPR036179">
    <property type="entry name" value="Ig-like_dom_sf"/>
</dbReference>
<dbReference type="SMART" id="SM00407">
    <property type="entry name" value="IGc1"/>
    <property type="match status" value="1"/>
</dbReference>
<dbReference type="InterPro" id="IPR007110">
    <property type="entry name" value="Ig-like_dom"/>
</dbReference>
<dbReference type="InterPro" id="IPR003597">
    <property type="entry name" value="Ig_C1-set"/>
</dbReference>
<dbReference type="Pfam" id="PF08205">
    <property type="entry name" value="C2-set_2"/>
    <property type="match status" value="1"/>
</dbReference>
<sequence>FIALKFSVSDRAHLVKQNVQKHLYVPHKVANPHIYSLLNLPVSDQFQLEPMTAAVFKGSDAQFIARVTGSWEFMAWTVGQFLVLTVRRNTTILQVEQYSARFCSSDNSSCVEFTIHNVSRSLIGPVTCAVQGSYGEKNSTAFLSILKRVPGNFVLPNFALVQVTFQCVAAGWYPKPTVTWTLNGNAMNSTLDNFTDNGDFFNSTSVLTFQAVRDTTVKCLVSIPALTSPQSMSLFLVVGKKLLLTFFLTYEHKTIKQR</sequence>
<feature type="domain" description="Ig-like" evidence="2">
    <location>
        <begin position="163"/>
        <end position="233"/>
    </location>
</feature>
<dbReference type="InterPro" id="IPR013783">
    <property type="entry name" value="Ig-like_fold"/>
</dbReference>
<dbReference type="Proteomes" id="UP000265160">
    <property type="component" value="LG10"/>
</dbReference>
<reference evidence="3" key="3">
    <citation type="submission" date="2025-09" db="UniProtKB">
        <authorList>
            <consortium name="Ensembl"/>
        </authorList>
    </citation>
    <scope>IDENTIFICATION</scope>
</reference>
<evidence type="ECO:0000259" key="2">
    <source>
        <dbReference type="PROSITE" id="PS50835"/>
    </source>
</evidence>
<evidence type="ECO:0000313" key="4">
    <source>
        <dbReference type="Proteomes" id="UP000265160"/>
    </source>
</evidence>
<dbReference type="PANTHER" id="PTHR44991:SF1">
    <property type="entry name" value="IMMUNOGLOBULIN SUPERFAMILY MEMBER 5"/>
    <property type="match status" value="1"/>
</dbReference>